<evidence type="ECO:0000313" key="2">
    <source>
        <dbReference type="Proteomes" id="UP000095751"/>
    </source>
</evidence>
<gene>
    <name evidence="1" type="ORF">FRACYDRAFT_243922</name>
</gene>
<dbReference type="InParanoid" id="A0A1E7F3T4"/>
<dbReference type="KEGG" id="fcy:FRACYDRAFT_243922"/>
<reference evidence="1 2" key="1">
    <citation type="submission" date="2016-09" db="EMBL/GenBank/DDBJ databases">
        <title>Extensive genetic diversity and differential bi-allelic expression allows diatom success in the polar Southern Ocean.</title>
        <authorList>
            <consortium name="DOE Joint Genome Institute"/>
            <person name="Mock T."/>
            <person name="Otillar R.P."/>
            <person name="Strauss J."/>
            <person name="Dupont C."/>
            <person name="Frickenhaus S."/>
            <person name="Maumus F."/>
            <person name="Mcmullan M."/>
            <person name="Sanges R."/>
            <person name="Schmutz J."/>
            <person name="Toseland A."/>
            <person name="Valas R."/>
            <person name="Veluchamy A."/>
            <person name="Ward B.J."/>
            <person name="Allen A."/>
            <person name="Barry K."/>
            <person name="Falciatore A."/>
            <person name="Ferrante M."/>
            <person name="Fortunato A.E."/>
            <person name="Gloeckner G."/>
            <person name="Gruber A."/>
            <person name="Hipkin R."/>
            <person name="Janech M."/>
            <person name="Kroth P."/>
            <person name="Leese F."/>
            <person name="Lindquist E."/>
            <person name="Lyon B.R."/>
            <person name="Martin J."/>
            <person name="Mayer C."/>
            <person name="Parker M."/>
            <person name="Quesneville H."/>
            <person name="Raymond J."/>
            <person name="Uhlig C."/>
            <person name="Valentin K.U."/>
            <person name="Worden A.Z."/>
            <person name="Armbrust E.V."/>
            <person name="Bowler C."/>
            <person name="Green B."/>
            <person name="Moulton V."/>
            <person name="Van Oosterhout C."/>
            <person name="Grigoriev I."/>
        </authorList>
    </citation>
    <scope>NUCLEOTIDE SEQUENCE [LARGE SCALE GENOMIC DNA]</scope>
    <source>
        <strain evidence="1 2">CCMP1102</strain>
    </source>
</reference>
<accession>A0A1E7F3T4</accession>
<proteinExistence type="predicted"/>
<dbReference type="Proteomes" id="UP000095751">
    <property type="component" value="Unassembled WGS sequence"/>
</dbReference>
<dbReference type="EMBL" id="KV784364">
    <property type="protein sequence ID" value="OEU12665.1"/>
    <property type="molecule type" value="Genomic_DNA"/>
</dbReference>
<evidence type="ECO:0000313" key="1">
    <source>
        <dbReference type="EMBL" id="OEU12665.1"/>
    </source>
</evidence>
<organism evidence="1 2">
    <name type="scientific">Fragilariopsis cylindrus CCMP1102</name>
    <dbReference type="NCBI Taxonomy" id="635003"/>
    <lineage>
        <taxon>Eukaryota</taxon>
        <taxon>Sar</taxon>
        <taxon>Stramenopiles</taxon>
        <taxon>Ochrophyta</taxon>
        <taxon>Bacillariophyta</taxon>
        <taxon>Bacillariophyceae</taxon>
        <taxon>Bacillariophycidae</taxon>
        <taxon>Bacillariales</taxon>
        <taxon>Bacillariaceae</taxon>
        <taxon>Fragilariopsis</taxon>
    </lineage>
</organism>
<sequence>MPVVRPEQETSSTVLPAGGMSKRYLPLRCALYKNTNANVISSFPEKISLYGYIPYIDPIAFPFLNLMQASDSSFLADNKLQWKMHSPSKNSFLIWHSYLKKM</sequence>
<keyword evidence="2" id="KW-1185">Reference proteome</keyword>
<name>A0A1E7F3T4_9STRA</name>
<protein>
    <submittedName>
        <fullName evidence="1">Uncharacterized protein</fullName>
    </submittedName>
</protein>
<dbReference type="AlphaFoldDB" id="A0A1E7F3T4"/>